<evidence type="ECO:0000256" key="2">
    <source>
        <dbReference type="ARBA" id="ARBA00004370"/>
    </source>
</evidence>
<dbReference type="InterPro" id="IPR002680">
    <property type="entry name" value="AOX"/>
</dbReference>
<evidence type="ECO:0000256" key="7">
    <source>
        <dbReference type="ARBA" id="ARBA00022723"/>
    </source>
</evidence>
<dbReference type="GO" id="GO:0009916">
    <property type="term" value="F:alternative oxidase activity"/>
    <property type="evidence" value="ECO:0007669"/>
    <property type="project" value="UniProtKB-UniRule"/>
</dbReference>
<evidence type="ECO:0000256" key="12">
    <source>
        <dbReference type="ARBA" id="ARBA00023136"/>
    </source>
</evidence>
<dbReference type="PANTHER" id="PTHR31803:SF10">
    <property type="entry name" value="UBIQUINOL OXIDASE 4, CHLOROPLASTIC_CHROMOPLASTIC"/>
    <property type="match status" value="1"/>
</dbReference>
<reference evidence="14 15" key="1">
    <citation type="submission" date="2024-01" db="EMBL/GenBank/DDBJ databases">
        <title>The genomes of 5 underutilized Papilionoideae crops provide insights into root nodulation and disease resistance.</title>
        <authorList>
            <person name="Yuan L."/>
        </authorList>
    </citation>
    <scope>NUCLEOTIDE SEQUENCE [LARGE SCALE GENOMIC DNA]</scope>
    <source>
        <strain evidence="14">LY-2023</strain>
        <tissue evidence="14">Leaf</tissue>
    </source>
</reference>
<keyword evidence="6 13" id="KW-0812">Transmembrane</keyword>
<dbReference type="GO" id="GO:0016117">
    <property type="term" value="P:carotenoid biosynthetic process"/>
    <property type="evidence" value="ECO:0007669"/>
    <property type="project" value="TreeGrafter"/>
</dbReference>
<evidence type="ECO:0000313" key="15">
    <source>
        <dbReference type="Proteomes" id="UP001359559"/>
    </source>
</evidence>
<proteinExistence type="inferred from homology"/>
<dbReference type="PANTHER" id="PTHR31803">
    <property type="entry name" value="ALTERNATIVE OXIDASE"/>
    <property type="match status" value="1"/>
</dbReference>
<evidence type="ECO:0000256" key="13">
    <source>
        <dbReference type="RuleBase" id="RU003779"/>
    </source>
</evidence>
<evidence type="ECO:0000256" key="9">
    <source>
        <dbReference type="ARBA" id="ARBA00022989"/>
    </source>
</evidence>
<name>A0AAN9JM87_CLITE</name>
<gene>
    <name evidence="14" type="ORF">RJT34_12686</name>
</gene>
<protein>
    <recommendedName>
        <fullName evidence="13">Ubiquinol oxidase</fullName>
        <ecNumber evidence="13">1.10.3.11</ecNumber>
    </recommendedName>
</protein>
<dbReference type="GO" id="GO:0102721">
    <property type="term" value="F:ubiquinol:oxygen oxidoreductase activity"/>
    <property type="evidence" value="ECO:0007669"/>
    <property type="project" value="UniProtKB-EC"/>
</dbReference>
<evidence type="ECO:0000256" key="6">
    <source>
        <dbReference type="ARBA" id="ARBA00022692"/>
    </source>
</evidence>
<sequence length="157" mass="18748">MSRSSVSRKSDFIIKILDILYHDRHYARFFVLETIARVPYFAFMSVLRMYESFRWWRRANYLKVHFAESWNEMHHLLIMDNQWSQLAITYVITSDWRKTLADSRPHIRGRFSRNDEIDKNGIVQWNQIGGGEEEDEEDENWVSILDSLVAASLAQES</sequence>
<keyword evidence="12 13" id="KW-0472">Membrane</keyword>
<dbReference type="AlphaFoldDB" id="A0AAN9JM87"/>
<dbReference type="Gene3D" id="1.20.1260.140">
    <property type="entry name" value="Alternative oxidase"/>
    <property type="match status" value="1"/>
</dbReference>
<keyword evidence="7 13" id="KW-0479">Metal-binding</keyword>
<comment type="cofactor">
    <cofactor evidence="13">
        <name>Fe cation</name>
        <dbReference type="ChEBI" id="CHEBI:24875"/>
    </cofactor>
    <text evidence="13">Binds 2 iron ions per subunit.</text>
</comment>
<keyword evidence="10 13" id="KW-0560">Oxidoreductase</keyword>
<keyword evidence="9" id="KW-1133">Transmembrane helix</keyword>
<dbReference type="GO" id="GO:0010230">
    <property type="term" value="P:alternative respiration"/>
    <property type="evidence" value="ECO:0007669"/>
    <property type="project" value="TreeGrafter"/>
</dbReference>
<dbReference type="Pfam" id="PF01786">
    <property type="entry name" value="AOX"/>
    <property type="match status" value="1"/>
</dbReference>
<comment type="subcellular location">
    <subcellularLocation>
        <location evidence="2">Membrane</location>
    </subcellularLocation>
</comment>
<dbReference type="GO" id="GO:0046872">
    <property type="term" value="F:metal ion binding"/>
    <property type="evidence" value="ECO:0007669"/>
    <property type="project" value="UniProtKB-UniRule"/>
</dbReference>
<dbReference type="GO" id="GO:0016020">
    <property type="term" value="C:membrane"/>
    <property type="evidence" value="ECO:0007669"/>
    <property type="project" value="UniProtKB-SubCell"/>
</dbReference>
<comment type="similarity">
    <text evidence="3 13">Belongs to the alternative oxidase family.</text>
</comment>
<dbReference type="Proteomes" id="UP001359559">
    <property type="component" value="Unassembled WGS sequence"/>
</dbReference>
<accession>A0AAN9JM87</accession>
<dbReference type="GO" id="GO:0009579">
    <property type="term" value="C:thylakoid"/>
    <property type="evidence" value="ECO:0007669"/>
    <property type="project" value="TreeGrafter"/>
</dbReference>
<dbReference type="InterPro" id="IPR038659">
    <property type="entry name" value="AOX_sf"/>
</dbReference>
<keyword evidence="4" id="KW-0813">Transport</keyword>
<evidence type="ECO:0000256" key="4">
    <source>
        <dbReference type="ARBA" id="ARBA00022448"/>
    </source>
</evidence>
<dbReference type="GO" id="GO:0098803">
    <property type="term" value="C:respiratory chain complex"/>
    <property type="evidence" value="ECO:0007669"/>
    <property type="project" value="UniProtKB-UniRule"/>
</dbReference>
<evidence type="ECO:0000256" key="5">
    <source>
        <dbReference type="ARBA" id="ARBA00022660"/>
    </source>
</evidence>
<keyword evidence="8 13" id="KW-0249">Electron transport</keyword>
<dbReference type="GO" id="GO:0005739">
    <property type="term" value="C:mitochondrion"/>
    <property type="evidence" value="ECO:0007669"/>
    <property type="project" value="TreeGrafter"/>
</dbReference>
<evidence type="ECO:0000256" key="11">
    <source>
        <dbReference type="ARBA" id="ARBA00023004"/>
    </source>
</evidence>
<comment type="catalytic activity">
    <reaction evidence="1 13">
        <text>2 a ubiquinol + O2 = 2 a ubiquinone + 2 H2O</text>
        <dbReference type="Rhea" id="RHEA:30255"/>
        <dbReference type="Rhea" id="RHEA-COMP:9565"/>
        <dbReference type="Rhea" id="RHEA-COMP:9566"/>
        <dbReference type="ChEBI" id="CHEBI:15377"/>
        <dbReference type="ChEBI" id="CHEBI:15379"/>
        <dbReference type="ChEBI" id="CHEBI:16389"/>
        <dbReference type="ChEBI" id="CHEBI:17976"/>
        <dbReference type="EC" id="1.10.3.11"/>
    </reaction>
</comment>
<comment type="caution">
    <text evidence="14">The sequence shown here is derived from an EMBL/GenBank/DDBJ whole genome shotgun (WGS) entry which is preliminary data.</text>
</comment>
<keyword evidence="5 13" id="KW-0679">Respiratory chain</keyword>
<evidence type="ECO:0000256" key="1">
    <source>
        <dbReference type="ARBA" id="ARBA00001192"/>
    </source>
</evidence>
<evidence type="ECO:0000313" key="14">
    <source>
        <dbReference type="EMBL" id="KAK7301810.1"/>
    </source>
</evidence>
<evidence type="ECO:0000256" key="10">
    <source>
        <dbReference type="ARBA" id="ARBA00023002"/>
    </source>
</evidence>
<dbReference type="GO" id="GO:0106292">
    <property type="term" value="F:superoxide-generating NADPH oxidase activity"/>
    <property type="evidence" value="ECO:0007669"/>
    <property type="project" value="UniProtKB-ARBA"/>
</dbReference>
<organism evidence="14 15">
    <name type="scientific">Clitoria ternatea</name>
    <name type="common">Butterfly pea</name>
    <dbReference type="NCBI Taxonomy" id="43366"/>
    <lineage>
        <taxon>Eukaryota</taxon>
        <taxon>Viridiplantae</taxon>
        <taxon>Streptophyta</taxon>
        <taxon>Embryophyta</taxon>
        <taxon>Tracheophyta</taxon>
        <taxon>Spermatophyta</taxon>
        <taxon>Magnoliopsida</taxon>
        <taxon>eudicotyledons</taxon>
        <taxon>Gunneridae</taxon>
        <taxon>Pentapetalae</taxon>
        <taxon>rosids</taxon>
        <taxon>fabids</taxon>
        <taxon>Fabales</taxon>
        <taxon>Fabaceae</taxon>
        <taxon>Papilionoideae</taxon>
        <taxon>50 kb inversion clade</taxon>
        <taxon>NPAAA clade</taxon>
        <taxon>indigoferoid/millettioid clade</taxon>
        <taxon>Phaseoleae</taxon>
        <taxon>Clitoria</taxon>
    </lineage>
</organism>
<dbReference type="EMBL" id="JAYKXN010000003">
    <property type="protein sequence ID" value="KAK7301810.1"/>
    <property type="molecule type" value="Genomic_DNA"/>
</dbReference>
<evidence type="ECO:0000256" key="3">
    <source>
        <dbReference type="ARBA" id="ARBA00008388"/>
    </source>
</evidence>
<dbReference type="EC" id="1.10.3.11" evidence="13"/>
<keyword evidence="15" id="KW-1185">Reference proteome</keyword>
<evidence type="ECO:0000256" key="8">
    <source>
        <dbReference type="ARBA" id="ARBA00022982"/>
    </source>
</evidence>
<keyword evidence="11 13" id="KW-0408">Iron</keyword>